<dbReference type="EMBL" id="LBZM01000017">
    <property type="protein sequence ID" value="KKR71857.1"/>
    <property type="molecule type" value="Genomic_DNA"/>
</dbReference>
<dbReference type="Proteomes" id="UP000034664">
    <property type="component" value="Unassembled WGS sequence"/>
</dbReference>
<reference evidence="1 2" key="1">
    <citation type="journal article" date="2015" name="Nature">
        <title>rRNA introns, odd ribosomes, and small enigmatic genomes across a large radiation of phyla.</title>
        <authorList>
            <person name="Brown C.T."/>
            <person name="Hug L.A."/>
            <person name="Thomas B.C."/>
            <person name="Sharon I."/>
            <person name="Castelle C.J."/>
            <person name="Singh A."/>
            <person name="Wilkins M.J."/>
            <person name="Williams K.H."/>
            <person name="Banfield J.F."/>
        </authorList>
    </citation>
    <scope>NUCLEOTIDE SEQUENCE [LARGE SCALE GENOMIC DNA]</scope>
</reference>
<accession>A0A0G0W9F2</accession>
<proteinExistence type="predicted"/>
<protein>
    <submittedName>
        <fullName evidence="1">Uncharacterized protein</fullName>
    </submittedName>
</protein>
<gene>
    <name evidence="1" type="ORF">UU14_C0017G0022</name>
</gene>
<evidence type="ECO:0000313" key="2">
    <source>
        <dbReference type="Proteomes" id="UP000034664"/>
    </source>
</evidence>
<sequence>MGVAIERDLANGTFPDVFSGKRSFSPSEILYLQSLISLEPGSPDAEQIKLLAIDTLAEYQKKGSTNIRPGEIFYLGNSSH</sequence>
<organism evidence="1 2">
    <name type="scientific">Candidatus Roizmanbacteria bacterium GW2011_GWB1_40_7</name>
    <dbReference type="NCBI Taxonomy" id="1618482"/>
    <lineage>
        <taxon>Bacteria</taxon>
        <taxon>Candidatus Roizmaniibacteriota</taxon>
    </lineage>
</organism>
<name>A0A0G0W9F2_9BACT</name>
<dbReference type="AlphaFoldDB" id="A0A0G0W9F2"/>
<evidence type="ECO:0000313" key="1">
    <source>
        <dbReference type="EMBL" id="KKR71857.1"/>
    </source>
</evidence>
<comment type="caution">
    <text evidence="1">The sequence shown here is derived from an EMBL/GenBank/DDBJ whole genome shotgun (WGS) entry which is preliminary data.</text>
</comment>